<evidence type="ECO:0000259" key="1">
    <source>
        <dbReference type="PROSITE" id="PS51704"/>
    </source>
</evidence>
<accession>A0A1E5LKA0</accession>
<dbReference type="GO" id="GO:0008081">
    <property type="term" value="F:phosphoric diester hydrolase activity"/>
    <property type="evidence" value="ECO:0007669"/>
    <property type="project" value="InterPro"/>
</dbReference>
<dbReference type="OrthoDB" id="384721at2"/>
<dbReference type="PROSITE" id="PS51704">
    <property type="entry name" value="GP_PDE"/>
    <property type="match status" value="1"/>
</dbReference>
<sequence>MTKIFGHRGAAGHFPENTMLSFQAAYECGADGIELDVHKSKDGELVVIHDEKINRTTNGKGYVKDHTYDELKSFNAAVKWPEYSFQVIPRLEDVLEWIAKKPLYLNIELKNNVLFYRDIEEKLVRLLRKHKLTEQIILSSFNHDSMLKIARTNPEYEVALLLSDKMHRPWEYANRLNVNAIHPKWYHVNKRYLQRSRQYNVTVRPYTVNRTNMMKQLILNGCDALITDLPDKAVKLRDELLLH</sequence>
<dbReference type="PANTHER" id="PTHR46211">
    <property type="entry name" value="GLYCEROPHOSPHORYL DIESTER PHOSPHODIESTERASE"/>
    <property type="match status" value="1"/>
</dbReference>
<keyword evidence="3" id="KW-1185">Reference proteome</keyword>
<dbReference type="CDD" id="cd08563">
    <property type="entry name" value="GDPD_TtGDE_like"/>
    <property type="match status" value="1"/>
</dbReference>
<dbReference type="SUPFAM" id="SSF51695">
    <property type="entry name" value="PLC-like phosphodiesterases"/>
    <property type="match status" value="1"/>
</dbReference>
<dbReference type="Pfam" id="PF03009">
    <property type="entry name" value="GDPD"/>
    <property type="match status" value="1"/>
</dbReference>
<evidence type="ECO:0000313" key="3">
    <source>
        <dbReference type="Proteomes" id="UP000095209"/>
    </source>
</evidence>
<dbReference type="PANTHER" id="PTHR46211:SF1">
    <property type="entry name" value="GLYCEROPHOSPHODIESTER PHOSPHODIESTERASE, CYTOPLASMIC"/>
    <property type="match status" value="1"/>
</dbReference>
<comment type="caution">
    <text evidence="2">The sequence shown here is derived from an EMBL/GenBank/DDBJ whole genome shotgun (WGS) entry which is preliminary data.</text>
</comment>
<evidence type="ECO:0000313" key="2">
    <source>
        <dbReference type="EMBL" id="OEH94504.1"/>
    </source>
</evidence>
<organism evidence="2 3">
    <name type="scientific">Bacillus solimangrovi</name>
    <dbReference type="NCBI Taxonomy" id="1305675"/>
    <lineage>
        <taxon>Bacteria</taxon>
        <taxon>Bacillati</taxon>
        <taxon>Bacillota</taxon>
        <taxon>Bacilli</taxon>
        <taxon>Bacillales</taxon>
        <taxon>Bacillaceae</taxon>
        <taxon>Bacillus</taxon>
    </lineage>
</organism>
<dbReference type="EMBL" id="MJEH01000001">
    <property type="protein sequence ID" value="OEH94504.1"/>
    <property type="molecule type" value="Genomic_DNA"/>
</dbReference>
<dbReference type="GO" id="GO:0006629">
    <property type="term" value="P:lipid metabolic process"/>
    <property type="evidence" value="ECO:0007669"/>
    <property type="project" value="InterPro"/>
</dbReference>
<name>A0A1E5LKA0_9BACI</name>
<dbReference type="STRING" id="1305675.BFG57_07470"/>
<dbReference type="RefSeq" id="WP_069715438.1">
    <property type="nucleotide sequence ID" value="NZ_MJEH01000001.1"/>
</dbReference>
<feature type="domain" description="GP-PDE" evidence="1">
    <location>
        <begin position="2"/>
        <end position="237"/>
    </location>
</feature>
<reference evidence="2 3" key="1">
    <citation type="submission" date="2016-08" db="EMBL/GenBank/DDBJ databases">
        <title>Genome of Bacillus solimangrovi GH2-4.</title>
        <authorList>
            <person name="Lim S."/>
            <person name="Kim B.-C."/>
        </authorList>
    </citation>
    <scope>NUCLEOTIDE SEQUENCE [LARGE SCALE GENOMIC DNA]</scope>
    <source>
        <strain evidence="2 3">GH2-4</strain>
    </source>
</reference>
<dbReference type="InterPro" id="IPR030395">
    <property type="entry name" value="GP_PDE_dom"/>
</dbReference>
<dbReference type="Gene3D" id="3.20.20.190">
    <property type="entry name" value="Phosphatidylinositol (PI) phosphodiesterase"/>
    <property type="match status" value="1"/>
</dbReference>
<protein>
    <recommendedName>
        <fullName evidence="1">GP-PDE domain-containing protein</fullName>
    </recommendedName>
</protein>
<dbReference type="InterPro" id="IPR017946">
    <property type="entry name" value="PLC-like_Pdiesterase_TIM-brl"/>
</dbReference>
<proteinExistence type="predicted"/>
<gene>
    <name evidence="2" type="ORF">BFG57_07470</name>
</gene>
<dbReference type="Proteomes" id="UP000095209">
    <property type="component" value="Unassembled WGS sequence"/>
</dbReference>
<dbReference type="AlphaFoldDB" id="A0A1E5LKA0"/>